<gene>
    <name evidence="2" type="ORF">GALMADRAFT_232924</name>
</gene>
<dbReference type="EMBL" id="KL142443">
    <property type="protein sequence ID" value="KDR65513.1"/>
    <property type="molecule type" value="Genomic_DNA"/>
</dbReference>
<feature type="compositionally biased region" description="Basic and acidic residues" evidence="1">
    <location>
        <begin position="163"/>
        <end position="178"/>
    </location>
</feature>
<protein>
    <submittedName>
        <fullName evidence="2">Uncharacterized protein</fullName>
    </submittedName>
</protein>
<feature type="compositionally biased region" description="Basic and acidic residues" evidence="1">
    <location>
        <begin position="101"/>
        <end position="110"/>
    </location>
</feature>
<feature type="region of interest" description="Disordered" evidence="1">
    <location>
        <begin position="658"/>
        <end position="711"/>
    </location>
</feature>
<feature type="compositionally biased region" description="Polar residues" evidence="1">
    <location>
        <begin position="1"/>
        <end position="12"/>
    </location>
</feature>
<feature type="compositionally biased region" description="Low complexity" evidence="1">
    <location>
        <begin position="489"/>
        <end position="520"/>
    </location>
</feature>
<dbReference type="AlphaFoldDB" id="A0A067SFJ1"/>
<feature type="compositionally biased region" description="Basic and acidic residues" evidence="1">
    <location>
        <begin position="289"/>
        <end position="298"/>
    </location>
</feature>
<evidence type="ECO:0000313" key="3">
    <source>
        <dbReference type="Proteomes" id="UP000027222"/>
    </source>
</evidence>
<dbReference type="HOGENOM" id="CLU_021256_1_0_1"/>
<feature type="compositionally biased region" description="Pro residues" evidence="1">
    <location>
        <begin position="13"/>
        <end position="24"/>
    </location>
</feature>
<accession>A0A067SFJ1</accession>
<reference evidence="3" key="1">
    <citation type="journal article" date="2014" name="Proc. Natl. Acad. Sci. U.S.A.">
        <title>Extensive sampling of basidiomycete genomes demonstrates inadequacy of the white-rot/brown-rot paradigm for wood decay fungi.</title>
        <authorList>
            <person name="Riley R."/>
            <person name="Salamov A.A."/>
            <person name="Brown D.W."/>
            <person name="Nagy L.G."/>
            <person name="Floudas D."/>
            <person name="Held B.W."/>
            <person name="Levasseur A."/>
            <person name="Lombard V."/>
            <person name="Morin E."/>
            <person name="Otillar R."/>
            <person name="Lindquist E.A."/>
            <person name="Sun H."/>
            <person name="LaButti K.M."/>
            <person name="Schmutz J."/>
            <person name="Jabbour D."/>
            <person name="Luo H."/>
            <person name="Baker S.E."/>
            <person name="Pisabarro A.G."/>
            <person name="Walton J.D."/>
            <person name="Blanchette R.A."/>
            <person name="Henrissat B."/>
            <person name="Martin F."/>
            <person name="Cullen D."/>
            <person name="Hibbett D.S."/>
            <person name="Grigoriev I.V."/>
        </authorList>
    </citation>
    <scope>NUCLEOTIDE SEQUENCE [LARGE SCALE GENOMIC DNA]</scope>
    <source>
        <strain evidence="3">CBS 339.88</strain>
    </source>
</reference>
<evidence type="ECO:0000256" key="1">
    <source>
        <dbReference type="SAM" id="MobiDB-lite"/>
    </source>
</evidence>
<feature type="compositionally biased region" description="Acidic residues" evidence="1">
    <location>
        <begin position="48"/>
        <end position="62"/>
    </location>
</feature>
<keyword evidence="3" id="KW-1185">Reference proteome</keyword>
<name>A0A067SFJ1_GALM3</name>
<organism evidence="2 3">
    <name type="scientific">Galerina marginata (strain CBS 339.88)</name>
    <dbReference type="NCBI Taxonomy" id="685588"/>
    <lineage>
        <taxon>Eukaryota</taxon>
        <taxon>Fungi</taxon>
        <taxon>Dikarya</taxon>
        <taxon>Basidiomycota</taxon>
        <taxon>Agaricomycotina</taxon>
        <taxon>Agaricomycetes</taxon>
        <taxon>Agaricomycetidae</taxon>
        <taxon>Agaricales</taxon>
        <taxon>Agaricineae</taxon>
        <taxon>Strophariaceae</taxon>
        <taxon>Galerina</taxon>
    </lineage>
</organism>
<feature type="region of interest" description="Disordered" evidence="1">
    <location>
        <begin position="1"/>
        <end position="360"/>
    </location>
</feature>
<dbReference type="OrthoDB" id="3070904at2759"/>
<feature type="compositionally biased region" description="Acidic residues" evidence="1">
    <location>
        <begin position="179"/>
        <end position="202"/>
    </location>
</feature>
<feature type="region of interest" description="Disordered" evidence="1">
    <location>
        <begin position="482"/>
        <end position="522"/>
    </location>
</feature>
<sequence length="711" mass="76384">MAPRQTRSSTNVPAPPTPAPPSPPKPRRGRKRVQSSAAESANKRSKADDDDNDAYEDDDADAGDAAAASSKPKPKHRAGGQAPGGTKATKAGGKGGKGKNRKTDAQRAEEDAVANAKGPPANPTPVLRVLEAENTSVAPPPRDPRSPTASFLPPAPTISSTRARVDREPDVTARGAKDGDDDSSSDEDDETSEGNGEADENFVDQTDPEQGGGSNDERDGMAIDDRGVNAPTTPAAVDADRRSSTKVHIRPAGLPVGPPRGKPKSALGAPDPSQLQSTAGGKGDKHRRRDDTDRDGDYPMHPPGPDDQAQRRVSRTGDLDISKLPPPDVEPPANGSSRATGGFSRGRAVGNAPNIGDSVTLNDQETFLPEGQVNLTIVPDPPGTTVIKDATSVITVNTPCFPTLAPLLKRVGRSYSPLRKNNHRVYVLKKKQWNMKGRYEIAIEDDEACVWAETTDGLVTHLLVETDRNDIMPPVVASAIPPSFHRRSSVPQSSSVTSRTPSASAASADPFGGPSGGPSKLSREKKDLVLEYLGIDPDLPYLGPPGLPAAYQKFKAISGAVDEVLKLGSDPEWEAQFIDEPAWTIKVPEFIDIFVAKSQYYKTWRKKFLRASKFSVMVDWLNQTEDRLSNEEIWGPGPKASITFRDLETWLQKKERDAVVKGKAKAGSSSKGKKHDGRDRGVERKSHKKDVEKEKKGKSKARESSDEESDE</sequence>
<feature type="compositionally biased region" description="Basic and acidic residues" evidence="1">
    <location>
        <begin position="215"/>
        <end position="227"/>
    </location>
</feature>
<feature type="compositionally biased region" description="Basic and acidic residues" evidence="1">
    <location>
        <begin position="676"/>
        <end position="704"/>
    </location>
</feature>
<dbReference type="Proteomes" id="UP000027222">
    <property type="component" value="Unassembled WGS sequence"/>
</dbReference>
<proteinExistence type="predicted"/>
<evidence type="ECO:0000313" key="2">
    <source>
        <dbReference type="EMBL" id="KDR65513.1"/>
    </source>
</evidence>